<feature type="domain" description="YjeF C-terminal" evidence="20">
    <location>
        <begin position="219"/>
        <end position="481"/>
    </location>
</feature>
<proteinExistence type="inferred from homology"/>
<evidence type="ECO:0000256" key="18">
    <source>
        <dbReference type="HAMAP-Rule" id="MF_01966"/>
    </source>
</evidence>
<evidence type="ECO:0000256" key="11">
    <source>
        <dbReference type="ARBA" id="ARBA00023235"/>
    </source>
</evidence>
<keyword evidence="9 18" id="KW-0630">Potassium</keyword>
<feature type="binding site" evidence="17">
    <location>
        <position position="254"/>
    </location>
    <ligand>
        <name>(6S)-NADPHX</name>
        <dbReference type="ChEBI" id="CHEBI:64076"/>
    </ligand>
</feature>
<evidence type="ECO:0000256" key="5">
    <source>
        <dbReference type="ARBA" id="ARBA00022723"/>
    </source>
</evidence>
<dbReference type="CDD" id="cd01171">
    <property type="entry name" value="YXKO-related"/>
    <property type="match status" value="1"/>
</dbReference>
<evidence type="ECO:0000259" key="21">
    <source>
        <dbReference type="PROSITE" id="PS51385"/>
    </source>
</evidence>
<comment type="catalytic activity">
    <reaction evidence="16 17 19">
        <text>(6S)-NADPHX + ADP = AMP + phosphate + NADPH + H(+)</text>
        <dbReference type="Rhea" id="RHEA:32235"/>
        <dbReference type="ChEBI" id="CHEBI:15378"/>
        <dbReference type="ChEBI" id="CHEBI:43474"/>
        <dbReference type="ChEBI" id="CHEBI:57783"/>
        <dbReference type="ChEBI" id="CHEBI:64076"/>
        <dbReference type="ChEBI" id="CHEBI:456215"/>
        <dbReference type="ChEBI" id="CHEBI:456216"/>
        <dbReference type="EC" id="4.2.1.136"/>
    </reaction>
</comment>
<dbReference type="NCBIfam" id="TIGR00196">
    <property type="entry name" value="yjeF_cterm"/>
    <property type="match status" value="1"/>
</dbReference>
<keyword evidence="8 17" id="KW-0521">NADP</keyword>
<comment type="catalytic activity">
    <reaction evidence="1 18 19">
        <text>(6R)-NADHX = (6S)-NADHX</text>
        <dbReference type="Rhea" id="RHEA:32215"/>
        <dbReference type="ChEBI" id="CHEBI:64074"/>
        <dbReference type="ChEBI" id="CHEBI:64075"/>
        <dbReference type="EC" id="5.1.99.6"/>
    </reaction>
</comment>
<comment type="function">
    <text evidence="18">Catalyzes the epimerization of the S- and R-forms of NAD(P)HX, a damaged form of NAD(P)H that is a result of enzymatic or heat-dependent hydration. This is a prerequisite for the S-specific NAD(P)H-hydrate dehydratase to allow the repair of both epimers of NAD(P)HX.</text>
</comment>
<keyword evidence="11 18" id="KW-0413">Isomerase</keyword>
<sequence length="494" mass="50503">MKRAPATLWTRSEAAAADRHTIDELGTPSPVLMERAALCCAREALAMRSDRPVWALCGPGNNGGDGVAVARILHGWGVRARVFLLTERLGAELAQQVALAEKLGVPIARGLPREDEEALIVDAMLGTGATPPLRQPFVTAVEWANGRPGPKLAIDIPTGIDADTGAAPGPAFAADRTVTFVRSKPGLHVTPGRAAAGEVVVASIGIVSRDMSEDACLIDPAEVARELAELRPGSHKGERGHVGIVGGSAGTPGAAVLAGAAALRAGAGLVTIATDDREVQAQLVAHRPELMVQARGEVPAPAAKVLVVGPGLVRAEDRAGLAALWREDRRPAVWDASALAEIEARTQQPRVITPHPAEAARLLSARTGETWTTGRVQADRPRAARALATVTGAVVVLKGEGSLVADDARLAVCVSGGPALATAGSGDCLAGVIAALLARGLSPWAGACAGVHVHGAAGERLHVGAVAMDIADAVAPILAAPASTHPRFPRLVLG</sequence>
<feature type="binding site" evidence="17">
    <location>
        <position position="427"/>
    </location>
    <ligand>
        <name>(6S)-NADPHX</name>
        <dbReference type="ChEBI" id="CHEBI:64076"/>
    </ligand>
</feature>
<name>A0ABT5E5W2_9BACT</name>
<dbReference type="InterPro" id="IPR000631">
    <property type="entry name" value="CARKD"/>
</dbReference>
<feature type="binding site" evidence="17">
    <location>
        <position position="311"/>
    </location>
    <ligand>
        <name>(6S)-NADPHX</name>
        <dbReference type="ChEBI" id="CHEBI:64076"/>
    </ligand>
</feature>
<evidence type="ECO:0000256" key="16">
    <source>
        <dbReference type="ARBA" id="ARBA00049209"/>
    </source>
</evidence>
<comment type="catalytic activity">
    <reaction evidence="15 17 19">
        <text>(6S)-NADHX + ADP = AMP + phosphate + NADH + H(+)</text>
        <dbReference type="Rhea" id="RHEA:32223"/>
        <dbReference type="ChEBI" id="CHEBI:15378"/>
        <dbReference type="ChEBI" id="CHEBI:43474"/>
        <dbReference type="ChEBI" id="CHEBI:57945"/>
        <dbReference type="ChEBI" id="CHEBI:64074"/>
        <dbReference type="ChEBI" id="CHEBI:456215"/>
        <dbReference type="ChEBI" id="CHEBI:456216"/>
        <dbReference type="EC" id="4.2.1.136"/>
    </reaction>
</comment>
<dbReference type="RefSeq" id="WP_272088642.1">
    <property type="nucleotide sequence ID" value="NZ_JAQNDL010000002.1"/>
</dbReference>
<dbReference type="NCBIfam" id="TIGR00197">
    <property type="entry name" value="yjeF_nterm"/>
    <property type="match status" value="1"/>
</dbReference>
<evidence type="ECO:0000256" key="15">
    <source>
        <dbReference type="ARBA" id="ARBA00048238"/>
    </source>
</evidence>
<feature type="binding site" evidence="17">
    <location>
        <begin position="398"/>
        <end position="402"/>
    </location>
    <ligand>
        <name>AMP</name>
        <dbReference type="ChEBI" id="CHEBI:456215"/>
    </ligand>
</feature>
<dbReference type="InterPro" id="IPR029056">
    <property type="entry name" value="Ribokinase-like"/>
</dbReference>
<dbReference type="PROSITE" id="PS51385">
    <property type="entry name" value="YJEF_N"/>
    <property type="match status" value="1"/>
</dbReference>
<comment type="cofactor">
    <cofactor evidence="17">
        <name>Mg(2+)</name>
        <dbReference type="ChEBI" id="CHEBI:18420"/>
    </cofactor>
</comment>
<evidence type="ECO:0000313" key="22">
    <source>
        <dbReference type="EMBL" id="MDC0720151.1"/>
    </source>
</evidence>
<dbReference type="Pfam" id="PF03853">
    <property type="entry name" value="YjeF_N"/>
    <property type="match status" value="1"/>
</dbReference>
<comment type="caution">
    <text evidence="22">The sequence shown here is derived from an EMBL/GenBank/DDBJ whole genome shotgun (WGS) entry which is preliminary data.</text>
</comment>
<reference evidence="22 23" key="1">
    <citation type="submission" date="2022-11" db="EMBL/GenBank/DDBJ databases">
        <title>Minimal conservation of predation-associated metabolite biosynthetic gene clusters underscores biosynthetic potential of Myxococcota including descriptions for ten novel species: Archangium lansinium sp. nov., Myxococcus landrumus sp. nov., Nannocystis bai.</title>
        <authorList>
            <person name="Ahearne A."/>
            <person name="Stevens C."/>
            <person name="Dowd S."/>
        </authorList>
    </citation>
    <scope>NUCLEOTIDE SEQUENCE [LARGE SCALE GENOMIC DNA]</scope>
    <source>
        <strain evidence="22 23">BB15-2</strain>
    </source>
</reference>
<feature type="binding site" evidence="18">
    <location>
        <begin position="61"/>
        <end position="65"/>
    </location>
    <ligand>
        <name>(6S)-NADPHX</name>
        <dbReference type="ChEBI" id="CHEBI:64076"/>
    </ligand>
</feature>
<dbReference type="HAMAP" id="MF_01966">
    <property type="entry name" value="NADHX_epimerase"/>
    <property type="match status" value="1"/>
</dbReference>
<evidence type="ECO:0000259" key="20">
    <source>
        <dbReference type="PROSITE" id="PS51383"/>
    </source>
</evidence>
<feature type="domain" description="YjeF N-terminal" evidence="21">
    <location>
        <begin position="14"/>
        <end position="212"/>
    </location>
</feature>
<comment type="similarity">
    <text evidence="4 19">In the C-terminal section; belongs to the NnrD/CARKD family.</text>
</comment>
<dbReference type="Gene3D" id="3.40.1190.20">
    <property type="match status" value="1"/>
</dbReference>
<keyword evidence="6 17" id="KW-0547">Nucleotide-binding</keyword>
<feature type="binding site" evidence="17">
    <location>
        <position position="426"/>
    </location>
    <ligand>
        <name>AMP</name>
        <dbReference type="ChEBI" id="CHEBI:456215"/>
    </ligand>
</feature>
<evidence type="ECO:0000256" key="9">
    <source>
        <dbReference type="ARBA" id="ARBA00022958"/>
    </source>
</evidence>
<feature type="binding site" evidence="18">
    <location>
        <position position="155"/>
    </location>
    <ligand>
        <name>(6S)-NADPHX</name>
        <dbReference type="ChEBI" id="CHEBI:64076"/>
    </ligand>
</feature>
<feature type="binding site" evidence="18">
    <location>
        <position position="158"/>
    </location>
    <ligand>
        <name>K(+)</name>
        <dbReference type="ChEBI" id="CHEBI:29103"/>
    </ligand>
</feature>
<evidence type="ECO:0000256" key="2">
    <source>
        <dbReference type="ARBA" id="ARBA00000909"/>
    </source>
</evidence>
<dbReference type="PROSITE" id="PS51383">
    <property type="entry name" value="YJEF_C_3"/>
    <property type="match status" value="1"/>
</dbReference>
<evidence type="ECO:0000256" key="17">
    <source>
        <dbReference type="HAMAP-Rule" id="MF_01965"/>
    </source>
</evidence>
<evidence type="ECO:0000256" key="6">
    <source>
        <dbReference type="ARBA" id="ARBA00022741"/>
    </source>
</evidence>
<comment type="cofactor">
    <cofactor evidence="18 19">
        <name>K(+)</name>
        <dbReference type="ChEBI" id="CHEBI:29103"/>
    </cofactor>
    <text evidence="18 19">Binds 1 potassium ion per subunit.</text>
</comment>
<feature type="binding site" evidence="18">
    <location>
        <begin position="126"/>
        <end position="132"/>
    </location>
    <ligand>
        <name>(6S)-NADPHX</name>
        <dbReference type="ChEBI" id="CHEBI:64076"/>
    </ligand>
</feature>
<dbReference type="PANTHER" id="PTHR12592:SF0">
    <property type="entry name" value="ATP-DEPENDENT (S)-NAD(P)H-HYDRATE DEHYDRATASE"/>
    <property type="match status" value="1"/>
</dbReference>
<dbReference type="InterPro" id="IPR036652">
    <property type="entry name" value="YjeF_N_dom_sf"/>
</dbReference>
<evidence type="ECO:0000256" key="12">
    <source>
        <dbReference type="ARBA" id="ARBA00023239"/>
    </source>
</evidence>
<evidence type="ECO:0000256" key="1">
    <source>
        <dbReference type="ARBA" id="ARBA00000013"/>
    </source>
</evidence>
<keyword evidence="23" id="KW-1185">Reference proteome</keyword>
<comment type="similarity">
    <text evidence="18">Belongs to the NnrE/AIBP family.</text>
</comment>
<accession>A0ABT5E5W2</accession>
<keyword evidence="10 17" id="KW-0520">NAD</keyword>
<comment type="function">
    <text evidence="17">Catalyzes the dehydration of the S-form of NAD(P)HX at the expense of ADP, which is converted to AMP. Together with NAD(P)HX epimerase, which catalyzes the epimerization of the S- and R-forms, the enzyme allows the repair of both epimers of NAD(P)HX, a damaged form of NAD(P)H that is a result of enzymatic or heat-dependent hydration.</text>
</comment>
<evidence type="ECO:0000256" key="13">
    <source>
        <dbReference type="ARBA" id="ARBA00023268"/>
    </source>
</evidence>
<feature type="binding site" evidence="18">
    <location>
        <position position="122"/>
    </location>
    <ligand>
        <name>K(+)</name>
        <dbReference type="ChEBI" id="CHEBI:29103"/>
    </ligand>
</feature>
<evidence type="ECO:0000256" key="19">
    <source>
        <dbReference type="PIRNR" id="PIRNR017184"/>
    </source>
</evidence>
<feature type="binding site" evidence="17">
    <location>
        <position position="355"/>
    </location>
    <ligand>
        <name>(6S)-NADPHX</name>
        <dbReference type="ChEBI" id="CHEBI:64076"/>
    </ligand>
</feature>
<dbReference type="EC" id="4.2.1.136" evidence="19"/>
<comment type="catalytic activity">
    <reaction evidence="2 18 19">
        <text>(6R)-NADPHX = (6S)-NADPHX</text>
        <dbReference type="Rhea" id="RHEA:32227"/>
        <dbReference type="ChEBI" id="CHEBI:64076"/>
        <dbReference type="ChEBI" id="CHEBI:64077"/>
        <dbReference type="EC" id="5.1.99.6"/>
    </reaction>
</comment>
<feature type="binding site" evidence="18">
    <location>
        <position position="62"/>
    </location>
    <ligand>
        <name>K(+)</name>
        <dbReference type="ChEBI" id="CHEBI:29103"/>
    </ligand>
</feature>
<dbReference type="Proteomes" id="UP001221686">
    <property type="component" value="Unassembled WGS sequence"/>
</dbReference>
<dbReference type="SUPFAM" id="SSF53613">
    <property type="entry name" value="Ribokinase-like"/>
    <property type="match status" value="1"/>
</dbReference>
<dbReference type="Gene3D" id="3.40.50.10260">
    <property type="entry name" value="YjeF N-terminal domain"/>
    <property type="match status" value="1"/>
</dbReference>
<comment type="caution">
    <text evidence="18">Lacks conserved residue(s) required for the propagation of feature annotation.</text>
</comment>
<evidence type="ECO:0000256" key="4">
    <source>
        <dbReference type="ARBA" id="ARBA00009524"/>
    </source>
</evidence>
<dbReference type="PIRSF" id="PIRSF017184">
    <property type="entry name" value="Nnr"/>
    <property type="match status" value="1"/>
</dbReference>
<evidence type="ECO:0000256" key="8">
    <source>
        <dbReference type="ARBA" id="ARBA00022857"/>
    </source>
</evidence>
<dbReference type="EC" id="5.1.99.6" evidence="19"/>
<dbReference type="HAMAP" id="MF_01965">
    <property type="entry name" value="NADHX_dehydratase"/>
    <property type="match status" value="1"/>
</dbReference>
<comment type="similarity">
    <text evidence="17">Belongs to the NnrD/CARKD family.</text>
</comment>
<keyword evidence="5 18" id="KW-0479">Metal-binding</keyword>
<gene>
    <name evidence="18" type="primary">nnrE</name>
    <name evidence="17" type="synonym">nnrD</name>
    <name evidence="22" type="ORF">POL25_24845</name>
</gene>
<dbReference type="InterPro" id="IPR004443">
    <property type="entry name" value="YjeF_N_dom"/>
</dbReference>
<dbReference type="PANTHER" id="PTHR12592">
    <property type="entry name" value="ATP-DEPENDENT (S)-NAD(P)H-HYDRATE DEHYDRATASE FAMILY MEMBER"/>
    <property type="match status" value="1"/>
</dbReference>
<comment type="function">
    <text evidence="14 19">Bifunctional enzyme that catalyzes the epimerization of the S- and R-forms of NAD(P)HX and the dehydration of the S-form of NAD(P)HX at the expense of ADP, which is converted to AMP. This allows the repair of both epimers of NAD(P)HX, a damaged form of NAD(P)H that is a result of enzymatic or heat-dependent hydration.</text>
</comment>
<evidence type="ECO:0000256" key="10">
    <source>
        <dbReference type="ARBA" id="ARBA00023027"/>
    </source>
</evidence>
<comment type="similarity">
    <text evidence="3 19">In the N-terminal section; belongs to the NnrE/AIBP family.</text>
</comment>
<evidence type="ECO:0000256" key="3">
    <source>
        <dbReference type="ARBA" id="ARBA00006001"/>
    </source>
</evidence>
<comment type="subunit">
    <text evidence="17">Homotetramer.</text>
</comment>
<keyword evidence="13" id="KW-0511">Multifunctional enzyme</keyword>
<keyword evidence="12 17" id="KW-0456">Lyase</keyword>
<evidence type="ECO:0000313" key="23">
    <source>
        <dbReference type="Proteomes" id="UP001221686"/>
    </source>
</evidence>
<evidence type="ECO:0000256" key="14">
    <source>
        <dbReference type="ARBA" id="ARBA00025153"/>
    </source>
</evidence>
<organism evidence="22 23">
    <name type="scientific">Nannocystis bainbridge</name>
    <dbReference type="NCBI Taxonomy" id="2995303"/>
    <lineage>
        <taxon>Bacteria</taxon>
        <taxon>Pseudomonadati</taxon>
        <taxon>Myxococcota</taxon>
        <taxon>Polyangia</taxon>
        <taxon>Nannocystales</taxon>
        <taxon>Nannocystaceae</taxon>
        <taxon>Nannocystis</taxon>
    </lineage>
</organism>
<dbReference type="SUPFAM" id="SSF64153">
    <property type="entry name" value="YjeF N-terminal domain-like"/>
    <property type="match status" value="1"/>
</dbReference>
<protein>
    <recommendedName>
        <fullName evidence="19">Bifunctional NAD(P)H-hydrate repair enzyme</fullName>
    </recommendedName>
    <alternativeName>
        <fullName evidence="19">Nicotinamide nucleotide repair protein</fullName>
    </alternativeName>
    <domain>
        <recommendedName>
            <fullName evidence="19">ADP-dependent (S)-NAD(P)H-hydrate dehydratase</fullName>
            <ecNumber evidence="19">4.2.1.136</ecNumber>
        </recommendedName>
        <alternativeName>
            <fullName evidence="19">ADP-dependent NAD(P)HX dehydratase</fullName>
        </alternativeName>
    </domain>
    <domain>
        <recommendedName>
            <fullName evidence="19">NAD(P)H-hydrate epimerase</fullName>
            <ecNumber evidence="19">5.1.99.6</ecNumber>
        </recommendedName>
    </domain>
</protein>
<keyword evidence="7 17" id="KW-0067">ATP-binding</keyword>
<evidence type="ECO:0000256" key="7">
    <source>
        <dbReference type="ARBA" id="ARBA00022840"/>
    </source>
</evidence>
<dbReference type="InterPro" id="IPR030677">
    <property type="entry name" value="Nnr"/>
</dbReference>
<dbReference type="EMBL" id="JAQNDL010000002">
    <property type="protein sequence ID" value="MDC0720151.1"/>
    <property type="molecule type" value="Genomic_DNA"/>
</dbReference>
<dbReference type="Pfam" id="PF01256">
    <property type="entry name" value="Carb_kinase"/>
    <property type="match status" value="1"/>
</dbReference>